<evidence type="ECO:0000256" key="2">
    <source>
        <dbReference type="ARBA" id="ARBA00022692"/>
    </source>
</evidence>
<dbReference type="HAMAP" id="MF_01600">
    <property type="entry name" value="UPF0182"/>
    <property type="match status" value="1"/>
</dbReference>
<protein>
    <recommendedName>
        <fullName evidence="5">UPF0182 protein BXY45_10558</fullName>
    </recommendedName>
</protein>
<feature type="compositionally biased region" description="Gly residues" evidence="6">
    <location>
        <begin position="921"/>
        <end position="937"/>
    </location>
</feature>
<gene>
    <name evidence="7" type="ORF">BXY45_10558</name>
</gene>
<feature type="transmembrane region" description="Helical" evidence="5">
    <location>
        <begin position="221"/>
        <end position="239"/>
    </location>
</feature>
<accession>A0A316AD93</accession>
<dbReference type="EMBL" id="QGDQ01000005">
    <property type="protein sequence ID" value="PWJ54854.1"/>
    <property type="molecule type" value="Genomic_DNA"/>
</dbReference>
<dbReference type="Proteomes" id="UP000245469">
    <property type="component" value="Unassembled WGS sequence"/>
</dbReference>
<feature type="transmembrane region" description="Helical" evidence="5">
    <location>
        <begin position="294"/>
        <end position="314"/>
    </location>
</feature>
<feature type="transmembrane region" description="Helical" evidence="5">
    <location>
        <begin position="178"/>
        <end position="201"/>
    </location>
</feature>
<proteinExistence type="inferred from homology"/>
<evidence type="ECO:0000256" key="4">
    <source>
        <dbReference type="ARBA" id="ARBA00023136"/>
    </source>
</evidence>
<feature type="transmembrane region" description="Helical" evidence="5">
    <location>
        <begin position="122"/>
        <end position="140"/>
    </location>
</feature>
<keyword evidence="4 5" id="KW-0472">Membrane</keyword>
<keyword evidence="3 5" id="KW-1133">Transmembrane helix</keyword>
<feature type="transmembrane region" description="Helical" evidence="5">
    <location>
        <begin position="73"/>
        <end position="93"/>
    </location>
</feature>
<dbReference type="Pfam" id="PF03699">
    <property type="entry name" value="UPF0182"/>
    <property type="match status" value="1"/>
</dbReference>
<organism evidence="7 8">
    <name type="scientific">Quadrisphaera granulorum</name>
    <dbReference type="NCBI Taxonomy" id="317664"/>
    <lineage>
        <taxon>Bacteria</taxon>
        <taxon>Bacillati</taxon>
        <taxon>Actinomycetota</taxon>
        <taxon>Actinomycetes</taxon>
        <taxon>Kineosporiales</taxon>
        <taxon>Kineosporiaceae</taxon>
        <taxon>Quadrisphaera</taxon>
    </lineage>
</organism>
<feature type="compositionally biased region" description="Pro residues" evidence="6">
    <location>
        <begin position="1"/>
        <end position="14"/>
    </location>
</feature>
<feature type="region of interest" description="Disordered" evidence="6">
    <location>
        <begin position="1"/>
        <end position="22"/>
    </location>
</feature>
<evidence type="ECO:0000313" key="8">
    <source>
        <dbReference type="Proteomes" id="UP000245469"/>
    </source>
</evidence>
<keyword evidence="8" id="KW-1185">Reference proteome</keyword>
<comment type="subcellular location">
    <subcellularLocation>
        <location evidence="5">Cell membrane</location>
        <topology evidence="5">Multi-pass membrane protein</topology>
    </subcellularLocation>
</comment>
<dbReference type="GO" id="GO:0005886">
    <property type="term" value="C:plasma membrane"/>
    <property type="evidence" value="ECO:0007669"/>
    <property type="project" value="UniProtKB-SubCell"/>
</dbReference>
<evidence type="ECO:0000256" key="1">
    <source>
        <dbReference type="ARBA" id="ARBA00022475"/>
    </source>
</evidence>
<dbReference type="AlphaFoldDB" id="A0A316AD93"/>
<evidence type="ECO:0000256" key="6">
    <source>
        <dbReference type="SAM" id="MobiDB-lite"/>
    </source>
</evidence>
<keyword evidence="1 5" id="KW-1003">Cell membrane</keyword>
<feature type="region of interest" description="Disordered" evidence="6">
    <location>
        <begin position="909"/>
        <end position="976"/>
    </location>
</feature>
<evidence type="ECO:0000256" key="5">
    <source>
        <dbReference type="HAMAP-Rule" id="MF_01600"/>
    </source>
</evidence>
<dbReference type="RefSeq" id="WP_211319262.1">
    <property type="nucleotide sequence ID" value="NZ_QGDQ01000005.1"/>
</dbReference>
<comment type="caution">
    <text evidence="7">The sequence shown here is derived from an EMBL/GenBank/DDBJ whole genome shotgun (WGS) entry which is preliminary data.</text>
</comment>
<keyword evidence="2 5" id="KW-0812">Transmembrane</keyword>
<dbReference type="PANTHER" id="PTHR39344:SF1">
    <property type="entry name" value="UPF0182 PROTEIN SLL1060"/>
    <property type="match status" value="1"/>
</dbReference>
<dbReference type="InterPro" id="IPR005372">
    <property type="entry name" value="UPF0182"/>
</dbReference>
<feature type="compositionally biased region" description="Low complexity" evidence="6">
    <location>
        <begin position="938"/>
        <end position="976"/>
    </location>
</feature>
<comment type="similarity">
    <text evidence="5">Belongs to the UPF0182 family.</text>
</comment>
<reference evidence="7 8" key="1">
    <citation type="submission" date="2018-03" db="EMBL/GenBank/DDBJ databases">
        <title>Genomic Encyclopedia of Archaeal and Bacterial Type Strains, Phase II (KMG-II): from individual species to whole genera.</title>
        <authorList>
            <person name="Goeker M."/>
        </authorList>
    </citation>
    <scope>NUCLEOTIDE SEQUENCE [LARGE SCALE GENOMIC DNA]</scope>
    <source>
        <strain evidence="7 8">DSM 44889</strain>
    </source>
</reference>
<evidence type="ECO:0000313" key="7">
    <source>
        <dbReference type="EMBL" id="PWJ54854.1"/>
    </source>
</evidence>
<sequence>MTSPPPRPPRPGAPGPVRGGPQRRRPLVPVLVGAAVLVLLVSLVASVATEVLWYRQLGFGRVYFTQLAMRSGLFIVAGALMAAAVAVSMVLAYRNRPIYAPVPGSAASLDRYREGLEPLRRVLTVVLPLLLGLFAGSAASSRWETVLLWLHRTSFGQVDPIFNHDIGLYVFTIPFLRFLAGLLTAVVLLAGIAGAVTLYLYGALRVSGPGARTTVAARVQLAVTAAVLVALQAVSYWLDRYSTLTNVHDKFAGASYTDVAVIVPARGILAIAALICAVLFIVTAVRGGWRFPAVGVGLLVVVAVVAAGIVPAVVQRLQVAPNEPQAEAPYIQHNIAATRAAFGLDKTLVEPYTPNTEGEAGALRSDAVTTASTRILDPAVVSPTFAQNQQVRGFYQFPAPLDVDRYTINGQSQDVVVAVRELRASGISNTSWVNTRTAYTHGYGLVAAAGNDKQSNGEPVYLEGGIPASGSLPDYEPRIYFGEKSPEYSIVGGPPGSNQEIDYPDDTQPNGVARYTYTGDGGPSVGNIVERALYAIKFRDANILLSSAVNPQSQILYDRSPRERVQKVAPFLTLDGDPFPTIVNGRVLWVVDGYTTSAEYPYSQPQVLQEATADTLTTPAGTVAALPPNQVNYLRNSVKATVDAYSGEVVLYAWDESDPVLRAWDGAFPGAVKPLADMSGELMSHVRYPEDLFKVQRTVMASYHVTDPGAFYSQNDFWRVPADPTSGPQAAAGTATATAAAASPQSPAQPPYYLTLQMPNQPQASFSLTSTFIPSNRQGEAARNILTGFLAVDADAGSAAGQKRDGYGQLRLLQLPTEGTVNGPGQIQNEFNTNPEVGSFLNLLRQGGSSVRYGNLLTLPVGGGLLYVEPVYVQSTGETAYPTLRKVLVAFGDNIGFADTLDQALDQVFGGDSGVEAPDAGTGGESVPGTPGAGGTPGQTPSQSPSASSGQSPSSSSSSPPTGGATTAPLPESVRQALEQAVAAEADAQRALQQGDFAAYGQAQDRLKQALDQAVKAEQATTASPTPTG</sequence>
<feature type="transmembrane region" description="Helical" evidence="5">
    <location>
        <begin position="259"/>
        <end position="282"/>
    </location>
</feature>
<dbReference type="GO" id="GO:0005576">
    <property type="term" value="C:extracellular region"/>
    <property type="evidence" value="ECO:0007669"/>
    <property type="project" value="TreeGrafter"/>
</dbReference>
<evidence type="ECO:0000256" key="3">
    <source>
        <dbReference type="ARBA" id="ARBA00022989"/>
    </source>
</evidence>
<feature type="transmembrane region" description="Helical" evidence="5">
    <location>
        <begin position="27"/>
        <end position="53"/>
    </location>
</feature>
<dbReference type="PANTHER" id="PTHR39344">
    <property type="entry name" value="UPF0182 PROTEIN SLL1060"/>
    <property type="match status" value="1"/>
</dbReference>
<name>A0A316AD93_9ACTN</name>